<organism evidence="1">
    <name type="scientific">Arundo donax</name>
    <name type="common">Giant reed</name>
    <name type="synonym">Donax arundinaceus</name>
    <dbReference type="NCBI Taxonomy" id="35708"/>
    <lineage>
        <taxon>Eukaryota</taxon>
        <taxon>Viridiplantae</taxon>
        <taxon>Streptophyta</taxon>
        <taxon>Embryophyta</taxon>
        <taxon>Tracheophyta</taxon>
        <taxon>Spermatophyta</taxon>
        <taxon>Magnoliopsida</taxon>
        <taxon>Liliopsida</taxon>
        <taxon>Poales</taxon>
        <taxon>Poaceae</taxon>
        <taxon>PACMAD clade</taxon>
        <taxon>Arundinoideae</taxon>
        <taxon>Arundineae</taxon>
        <taxon>Arundo</taxon>
    </lineage>
</organism>
<sequence length="44" mass="5240">MKFEEERSKSTIIHVSPFNSEKKASWSCSDCERFRSSRSLERSR</sequence>
<accession>A0A0A9AQC6</accession>
<proteinExistence type="predicted"/>
<name>A0A0A9AQC6_ARUDO</name>
<evidence type="ECO:0000313" key="1">
    <source>
        <dbReference type="EMBL" id="JAD53939.1"/>
    </source>
</evidence>
<reference evidence="1" key="2">
    <citation type="journal article" date="2015" name="Data Brief">
        <title>Shoot transcriptome of the giant reed, Arundo donax.</title>
        <authorList>
            <person name="Barrero R.A."/>
            <person name="Guerrero F.D."/>
            <person name="Moolhuijzen P."/>
            <person name="Goolsby J.A."/>
            <person name="Tidwell J."/>
            <person name="Bellgard S.E."/>
            <person name="Bellgard M.I."/>
        </authorList>
    </citation>
    <scope>NUCLEOTIDE SEQUENCE</scope>
    <source>
        <tissue evidence="1">Shoot tissue taken approximately 20 cm above the soil surface</tissue>
    </source>
</reference>
<reference evidence="1" key="1">
    <citation type="submission" date="2014-09" db="EMBL/GenBank/DDBJ databases">
        <authorList>
            <person name="Magalhaes I.L.F."/>
            <person name="Oliveira U."/>
            <person name="Santos F.R."/>
            <person name="Vidigal T.H.D.A."/>
            <person name="Brescovit A.D."/>
            <person name="Santos A.J."/>
        </authorList>
    </citation>
    <scope>NUCLEOTIDE SEQUENCE</scope>
    <source>
        <tissue evidence="1">Shoot tissue taken approximately 20 cm above the soil surface</tissue>
    </source>
</reference>
<dbReference type="EMBL" id="GBRH01243956">
    <property type="protein sequence ID" value="JAD53939.1"/>
    <property type="molecule type" value="Transcribed_RNA"/>
</dbReference>
<dbReference type="AlphaFoldDB" id="A0A0A9AQC6"/>
<protein>
    <submittedName>
        <fullName evidence="1">Uncharacterized protein</fullName>
    </submittedName>
</protein>